<dbReference type="PATRIC" id="fig|1445510.3.peg.2144"/>
<evidence type="ECO:0000259" key="9">
    <source>
        <dbReference type="Pfam" id="PF00149"/>
    </source>
</evidence>
<dbReference type="NCBIfam" id="NF001204">
    <property type="entry name" value="PRK00166.1"/>
    <property type="match status" value="1"/>
</dbReference>
<dbReference type="PIRSF" id="PIRSF000903">
    <property type="entry name" value="B5n-ttraPtase_sm"/>
    <property type="match status" value="1"/>
</dbReference>
<gene>
    <name evidence="10" type="ORF">YC6258_02186</name>
</gene>
<dbReference type="InterPro" id="IPR029052">
    <property type="entry name" value="Metallo-depent_PP-like"/>
</dbReference>
<dbReference type="EMBL" id="CP007142">
    <property type="protein sequence ID" value="AJQ94224.1"/>
    <property type="molecule type" value="Genomic_DNA"/>
</dbReference>
<dbReference type="Proteomes" id="UP000032266">
    <property type="component" value="Chromosome"/>
</dbReference>
<dbReference type="InterPro" id="IPR004843">
    <property type="entry name" value="Calcineurin-like_PHP"/>
</dbReference>
<dbReference type="PANTHER" id="PTHR40942:SF4">
    <property type="entry name" value="CYTOCHROME C5"/>
    <property type="match status" value="1"/>
</dbReference>
<evidence type="ECO:0000256" key="7">
    <source>
        <dbReference type="ARBA" id="ARBA00033210"/>
    </source>
</evidence>
<evidence type="ECO:0000256" key="4">
    <source>
        <dbReference type="ARBA" id="ARBA00022801"/>
    </source>
</evidence>
<dbReference type="EC" id="3.6.1.41" evidence="3"/>
<dbReference type="InterPro" id="IPR004617">
    <property type="entry name" value="ApaH"/>
</dbReference>
<reference evidence="10 11" key="1">
    <citation type="submission" date="2014-01" db="EMBL/GenBank/DDBJ databases">
        <title>Full genme sequencing of cellulolytic bacterium Gynuella sunshinyii YC6258T gen. nov., sp. nov.</title>
        <authorList>
            <person name="Khan H."/>
            <person name="Chung E.J."/>
            <person name="Chung Y.R."/>
        </authorList>
    </citation>
    <scope>NUCLEOTIDE SEQUENCE [LARGE SCALE GENOMIC DNA]</scope>
    <source>
        <strain evidence="10 11">YC6258</strain>
    </source>
</reference>
<organism evidence="10 11">
    <name type="scientific">Gynuella sunshinyii YC6258</name>
    <dbReference type="NCBI Taxonomy" id="1445510"/>
    <lineage>
        <taxon>Bacteria</taxon>
        <taxon>Pseudomonadati</taxon>
        <taxon>Pseudomonadota</taxon>
        <taxon>Gammaproteobacteria</taxon>
        <taxon>Oceanospirillales</taxon>
        <taxon>Saccharospirillaceae</taxon>
        <taxon>Gynuella</taxon>
    </lineage>
</organism>
<dbReference type="Pfam" id="PF00149">
    <property type="entry name" value="Metallophos"/>
    <property type="match status" value="1"/>
</dbReference>
<accession>A0A0C5VV15</accession>
<evidence type="ECO:0000256" key="1">
    <source>
        <dbReference type="ARBA" id="ARBA00003413"/>
    </source>
</evidence>
<comment type="catalytic activity">
    <reaction evidence="8">
        <text>P(1),P(4)-bis(5'-adenosyl) tetraphosphate + H2O = 2 ADP + 2 H(+)</text>
        <dbReference type="Rhea" id="RHEA:24252"/>
        <dbReference type="ChEBI" id="CHEBI:15377"/>
        <dbReference type="ChEBI" id="CHEBI:15378"/>
        <dbReference type="ChEBI" id="CHEBI:58141"/>
        <dbReference type="ChEBI" id="CHEBI:456216"/>
        <dbReference type="EC" id="3.6.1.41"/>
    </reaction>
</comment>
<dbReference type="OrthoDB" id="9807890at2"/>
<dbReference type="KEGG" id="gsn:YC6258_02186"/>
<protein>
    <recommendedName>
        <fullName evidence="3">bis(5'-nucleosyl)-tetraphosphatase (symmetrical)</fullName>
        <ecNumber evidence="3">3.6.1.41</ecNumber>
    </recommendedName>
    <alternativeName>
        <fullName evidence="6">Ap4A hydrolase</fullName>
    </alternativeName>
    <alternativeName>
        <fullName evidence="5">Diadenosine 5',5'''-P1,P4-tetraphosphate pyrophosphohydrolase</fullName>
    </alternativeName>
    <alternativeName>
        <fullName evidence="7">Diadenosine tetraphosphatase</fullName>
    </alternativeName>
</protein>
<evidence type="ECO:0000313" key="10">
    <source>
        <dbReference type="EMBL" id="AJQ94224.1"/>
    </source>
</evidence>
<dbReference type="CDD" id="cd07422">
    <property type="entry name" value="MPP_ApaH"/>
    <property type="match status" value="1"/>
</dbReference>
<evidence type="ECO:0000256" key="5">
    <source>
        <dbReference type="ARBA" id="ARBA00031248"/>
    </source>
</evidence>
<comment type="similarity">
    <text evidence="2">Belongs to the Ap4A hydrolase family.</text>
</comment>
<dbReference type="AlphaFoldDB" id="A0A0C5VV15"/>
<dbReference type="PANTHER" id="PTHR40942">
    <property type="match status" value="1"/>
</dbReference>
<dbReference type="NCBIfam" id="TIGR00668">
    <property type="entry name" value="apaH"/>
    <property type="match status" value="1"/>
</dbReference>
<evidence type="ECO:0000256" key="8">
    <source>
        <dbReference type="ARBA" id="ARBA00049417"/>
    </source>
</evidence>
<evidence type="ECO:0000256" key="2">
    <source>
        <dbReference type="ARBA" id="ARBA00005419"/>
    </source>
</evidence>
<feature type="domain" description="Calcineurin-like phosphoesterase" evidence="9">
    <location>
        <begin position="5"/>
        <end position="135"/>
    </location>
</feature>
<dbReference type="Gene3D" id="3.60.21.10">
    <property type="match status" value="1"/>
</dbReference>
<evidence type="ECO:0000256" key="3">
    <source>
        <dbReference type="ARBA" id="ARBA00012506"/>
    </source>
</evidence>
<dbReference type="STRING" id="1445510.YC6258_02186"/>
<keyword evidence="4" id="KW-0378">Hydrolase</keyword>
<evidence type="ECO:0000313" key="11">
    <source>
        <dbReference type="Proteomes" id="UP000032266"/>
    </source>
</evidence>
<comment type="function">
    <text evidence="1">Hydrolyzes diadenosine 5',5'''-P1,P4-tetraphosphate to yield ADP.</text>
</comment>
<dbReference type="HOGENOM" id="CLU_056184_2_0_6"/>
<sequence>MTDYAIGDIQGCLEPVLRLLAEVEFNPARDNLWVAGDLVNRGPDSIGVIQYLRQIDDSCRIVLGNHDLHMLAVYYGYKKPGAKDTLVQVTQSPDAKSLIDFVRSQPMMHHDKTLGYAMTHAGIPSIWRTRKARELAEEVSEVLRTERLLRMFLANMYGNTPDVWKDGLEGTSRWRVITNYLTRMRFTDDKGRLDLEHKEGPDQPPKGMKPWFKYPARKKRSVRLIFGHWAALDGLFTDKDVLGLDTGYVWGGTMSMVNLQHQELLQIDHNGVISSSDIRLESPSAFADTASEPTL</sequence>
<dbReference type="SUPFAM" id="SSF56300">
    <property type="entry name" value="Metallo-dependent phosphatases"/>
    <property type="match status" value="1"/>
</dbReference>
<dbReference type="RefSeq" id="WP_082070636.1">
    <property type="nucleotide sequence ID" value="NZ_CP007142.1"/>
</dbReference>
<proteinExistence type="inferred from homology"/>
<keyword evidence="11" id="KW-1185">Reference proteome</keyword>
<evidence type="ECO:0000256" key="6">
    <source>
        <dbReference type="ARBA" id="ARBA00032248"/>
    </source>
</evidence>
<name>A0A0C5VV15_9GAMM</name>
<dbReference type="GO" id="GO:0008803">
    <property type="term" value="F:bis(5'-nucleosyl)-tetraphosphatase (symmetrical) activity"/>
    <property type="evidence" value="ECO:0007669"/>
    <property type="project" value="UniProtKB-EC"/>
</dbReference>